<evidence type="ECO:0000313" key="2">
    <source>
        <dbReference type="Proteomes" id="UP000366945"/>
    </source>
</evidence>
<dbReference type="OrthoDB" id="8938174at2"/>
<dbReference type="AlphaFoldDB" id="A0A5E4YA83"/>
<keyword evidence="2" id="KW-1185">Reference proteome</keyword>
<dbReference type="Gene3D" id="3.30.2440.10">
    <property type="entry name" value="Secreted effector protein SifA"/>
    <property type="match status" value="1"/>
</dbReference>
<dbReference type="EMBL" id="CABPSK010000004">
    <property type="protein sequence ID" value="VVE45123.1"/>
    <property type="molecule type" value="Genomic_DNA"/>
</dbReference>
<evidence type="ECO:0000313" key="1">
    <source>
        <dbReference type="EMBL" id="VVE45123.1"/>
    </source>
</evidence>
<gene>
    <name evidence="1" type="ORF">PPN31114_04369</name>
</gene>
<dbReference type="Proteomes" id="UP000366945">
    <property type="component" value="Unassembled WGS sequence"/>
</dbReference>
<dbReference type="GeneID" id="300406353"/>
<dbReference type="RefSeq" id="WP_150681558.1">
    <property type="nucleotide sequence ID" value="NZ_CABPSK010000004.1"/>
</dbReference>
<reference evidence="1 2" key="1">
    <citation type="submission" date="2019-08" db="EMBL/GenBank/DDBJ databases">
        <authorList>
            <person name="Peeters C."/>
        </authorList>
    </citation>
    <scope>NUCLEOTIDE SEQUENCE [LARGE SCALE GENOMIC DNA]</scope>
    <source>
        <strain evidence="1 2">LMG 31114</strain>
    </source>
</reference>
<proteinExistence type="predicted"/>
<organism evidence="1 2">
    <name type="scientific">Pandoraea pneumonica</name>
    <dbReference type="NCBI Taxonomy" id="2508299"/>
    <lineage>
        <taxon>Bacteria</taxon>
        <taxon>Pseudomonadati</taxon>
        <taxon>Pseudomonadota</taxon>
        <taxon>Betaproteobacteria</taxon>
        <taxon>Burkholderiales</taxon>
        <taxon>Burkholderiaceae</taxon>
        <taxon>Pandoraea</taxon>
    </lineage>
</organism>
<accession>A0A5E4YA83</accession>
<protein>
    <submittedName>
        <fullName evidence="1">Uncharacterized protein</fullName>
    </submittedName>
</protein>
<sequence>MANIDTSIATFTGKYGSRTLDAAHVDACVTAKSEKDVTSLWGRIKDYFLGTHKEEAKLALFQLAHAANAVEQFEAFWRLNQLVEPTHSDLLNWNLSVNEPCTFQVGEHIFPTTPDWSRFIQFGWSEMELDDTARLLGTLRFNGDNVLAQFHQFGVGELNDRNADTVLLAQTRFLAGQYELYLAMTLLGLGNNDADGNFAFDLNEMVTRRVFDATGDDDVAARAGRNAENLSILTSRLCNPV</sequence>
<name>A0A5E4YA83_9BURK</name>